<evidence type="ECO:0000313" key="2">
    <source>
        <dbReference type="Proteomes" id="UP000236846"/>
    </source>
</evidence>
<dbReference type="AlphaFoldDB" id="A0A2H0PXM6"/>
<protein>
    <submittedName>
        <fullName evidence="1">Uncharacterized protein</fullName>
    </submittedName>
</protein>
<gene>
    <name evidence="1" type="ORF">COV41_00680</name>
</gene>
<name>A0A2H0PXM6_9BACT</name>
<dbReference type="Proteomes" id="UP000236846">
    <property type="component" value="Unassembled WGS sequence"/>
</dbReference>
<reference evidence="1 2" key="1">
    <citation type="submission" date="2017-09" db="EMBL/GenBank/DDBJ databases">
        <title>Depth-based differentiation of microbial function through sediment-hosted aquifers and enrichment of novel symbionts in the deep terrestrial subsurface.</title>
        <authorList>
            <person name="Probst A.J."/>
            <person name="Ladd B."/>
            <person name="Jarett J.K."/>
            <person name="Geller-Mcgrath D.E."/>
            <person name="Sieber C.M."/>
            <person name="Emerson J.B."/>
            <person name="Anantharaman K."/>
            <person name="Thomas B.C."/>
            <person name="Malmstrom R."/>
            <person name="Stieglmeier M."/>
            <person name="Klingl A."/>
            <person name="Woyke T."/>
            <person name="Ryan C.M."/>
            <person name="Banfield J.F."/>
        </authorList>
    </citation>
    <scope>NUCLEOTIDE SEQUENCE [LARGE SCALE GENOMIC DNA]</scope>
    <source>
        <strain evidence="1">CG11_big_fil_rev_8_21_14_0_20_43_10</strain>
    </source>
</reference>
<organism evidence="1 2">
    <name type="scientific">Candidatus Brennerbacteria bacterium CG11_big_fil_rev_8_21_14_0_20_43_10</name>
    <dbReference type="NCBI Taxonomy" id="1974523"/>
    <lineage>
        <taxon>Bacteria</taxon>
        <taxon>Candidatus Brenneribacteriota</taxon>
    </lineage>
</organism>
<comment type="caution">
    <text evidence="1">The sequence shown here is derived from an EMBL/GenBank/DDBJ whole genome shotgun (WGS) entry which is preliminary data.</text>
</comment>
<evidence type="ECO:0000313" key="1">
    <source>
        <dbReference type="EMBL" id="PIR26822.1"/>
    </source>
</evidence>
<proteinExistence type="predicted"/>
<accession>A0A2H0PXM6</accession>
<dbReference type="EMBL" id="PCXE01000013">
    <property type="protein sequence ID" value="PIR26822.1"/>
    <property type="molecule type" value="Genomic_DNA"/>
</dbReference>
<sequence length="125" mass="14165">MNTIKGLRTPDTVESIPLEKLIELARKGRELMRITGCATSVDGDLSLLEYGDEKVKRSICLRILKVCRNSCLLAISDRTEASLKKDFEDGRTFYANGRDGLEQKIKELGMLYDFVEKTSFLKTIE</sequence>